<feature type="compositionally biased region" description="Basic and acidic residues" evidence="1">
    <location>
        <begin position="256"/>
        <end position="270"/>
    </location>
</feature>
<organism evidence="2 3">
    <name type="scientific">Haemaphysalis longicornis</name>
    <name type="common">Bush tick</name>
    <dbReference type="NCBI Taxonomy" id="44386"/>
    <lineage>
        <taxon>Eukaryota</taxon>
        <taxon>Metazoa</taxon>
        <taxon>Ecdysozoa</taxon>
        <taxon>Arthropoda</taxon>
        <taxon>Chelicerata</taxon>
        <taxon>Arachnida</taxon>
        <taxon>Acari</taxon>
        <taxon>Parasitiformes</taxon>
        <taxon>Ixodida</taxon>
        <taxon>Ixodoidea</taxon>
        <taxon>Ixodidae</taxon>
        <taxon>Haemaphysalinae</taxon>
        <taxon>Haemaphysalis</taxon>
    </lineage>
</organism>
<feature type="region of interest" description="Disordered" evidence="1">
    <location>
        <begin position="27"/>
        <end position="58"/>
    </location>
</feature>
<dbReference type="Gene3D" id="3.30.420.10">
    <property type="entry name" value="Ribonuclease H-like superfamily/Ribonuclease H"/>
    <property type="match status" value="1"/>
</dbReference>
<feature type="compositionally biased region" description="Polar residues" evidence="1">
    <location>
        <begin position="281"/>
        <end position="296"/>
    </location>
</feature>
<dbReference type="VEuPathDB" id="VectorBase:HLOH_054744"/>
<evidence type="ECO:0000313" key="2">
    <source>
        <dbReference type="EMBL" id="KAH9374628.1"/>
    </source>
</evidence>
<proteinExistence type="predicted"/>
<dbReference type="InterPro" id="IPR012337">
    <property type="entry name" value="RNaseH-like_sf"/>
</dbReference>
<dbReference type="AlphaFoldDB" id="A0A9J6GJQ1"/>
<dbReference type="SUPFAM" id="SSF53098">
    <property type="entry name" value="Ribonuclease H-like"/>
    <property type="match status" value="1"/>
</dbReference>
<dbReference type="Proteomes" id="UP000821853">
    <property type="component" value="Chromosome 5"/>
</dbReference>
<dbReference type="GO" id="GO:0003676">
    <property type="term" value="F:nucleic acid binding"/>
    <property type="evidence" value="ECO:0007669"/>
    <property type="project" value="InterPro"/>
</dbReference>
<dbReference type="EMBL" id="JABSTR010000007">
    <property type="protein sequence ID" value="KAH9374628.1"/>
    <property type="molecule type" value="Genomic_DNA"/>
</dbReference>
<dbReference type="InterPro" id="IPR036397">
    <property type="entry name" value="RNaseH_sf"/>
</dbReference>
<evidence type="ECO:0008006" key="4">
    <source>
        <dbReference type="Google" id="ProtNLM"/>
    </source>
</evidence>
<accession>A0A9J6GJQ1</accession>
<evidence type="ECO:0000313" key="3">
    <source>
        <dbReference type="Proteomes" id="UP000821853"/>
    </source>
</evidence>
<feature type="compositionally biased region" description="Polar residues" evidence="1">
    <location>
        <begin position="40"/>
        <end position="53"/>
    </location>
</feature>
<name>A0A9J6GJQ1_HAELO</name>
<sequence>MFPGESIVVGALVVCWRRLEFIQSQQASPSSSGVVERPTTEPSNLAEPTNTIHNGPGDADLVPLRDELVRRLVVYPLPKNTDPERDLGRRAARALALARQYKEDANAIFVDAAKCRGKRDAFTTVAIRASTGELLTTSTVRTRAASRAEEAAISAALRIPGTTTILSDSKTAIRNFARGVVWKTAAATGTEPIRSTVALKWFPAHAGRELATNIGNRNEEADAAAREFAKCRAVAEAPLDPSEQDHNEEEDAEPITDYRRLRNILRDRTRYGRVKAPARETTGSQGARSCSQLRRG</sequence>
<feature type="region of interest" description="Disordered" evidence="1">
    <location>
        <begin position="237"/>
        <end position="296"/>
    </location>
</feature>
<gene>
    <name evidence="2" type="ORF">HPB48_011074</name>
</gene>
<reference evidence="2 3" key="1">
    <citation type="journal article" date="2020" name="Cell">
        <title>Large-Scale Comparative Analyses of Tick Genomes Elucidate Their Genetic Diversity and Vector Capacities.</title>
        <authorList>
            <consortium name="Tick Genome and Microbiome Consortium (TIGMIC)"/>
            <person name="Jia N."/>
            <person name="Wang J."/>
            <person name="Shi W."/>
            <person name="Du L."/>
            <person name="Sun Y."/>
            <person name="Zhan W."/>
            <person name="Jiang J.F."/>
            <person name="Wang Q."/>
            <person name="Zhang B."/>
            <person name="Ji P."/>
            <person name="Bell-Sakyi L."/>
            <person name="Cui X.M."/>
            <person name="Yuan T.T."/>
            <person name="Jiang B.G."/>
            <person name="Yang W.F."/>
            <person name="Lam T.T."/>
            <person name="Chang Q.C."/>
            <person name="Ding S.J."/>
            <person name="Wang X.J."/>
            <person name="Zhu J.G."/>
            <person name="Ruan X.D."/>
            <person name="Zhao L."/>
            <person name="Wei J.T."/>
            <person name="Ye R.Z."/>
            <person name="Que T.C."/>
            <person name="Du C.H."/>
            <person name="Zhou Y.H."/>
            <person name="Cheng J.X."/>
            <person name="Dai P.F."/>
            <person name="Guo W.B."/>
            <person name="Han X.H."/>
            <person name="Huang E.J."/>
            <person name="Li L.F."/>
            <person name="Wei W."/>
            <person name="Gao Y.C."/>
            <person name="Liu J.Z."/>
            <person name="Shao H.Z."/>
            <person name="Wang X."/>
            <person name="Wang C.C."/>
            <person name="Yang T.C."/>
            <person name="Huo Q.B."/>
            <person name="Li W."/>
            <person name="Chen H.Y."/>
            <person name="Chen S.E."/>
            <person name="Zhou L.G."/>
            <person name="Ni X.B."/>
            <person name="Tian J.H."/>
            <person name="Sheng Y."/>
            <person name="Liu T."/>
            <person name="Pan Y.S."/>
            <person name="Xia L.Y."/>
            <person name="Li J."/>
            <person name="Zhao F."/>
            <person name="Cao W.C."/>
        </authorList>
    </citation>
    <scope>NUCLEOTIDE SEQUENCE [LARGE SCALE GENOMIC DNA]</scope>
    <source>
        <strain evidence="2">HaeL-2018</strain>
    </source>
</reference>
<evidence type="ECO:0000256" key="1">
    <source>
        <dbReference type="SAM" id="MobiDB-lite"/>
    </source>
</evidence>
<protein>
    <recommendedName>
        <fullName evidence="4">Tick transposon</fullName>
    </recommendedName>
</protein>
<comment type="caution">
    <text evidence="2">The sequence shown here is derived from an EMBL/GenBank/DDBJ whole genome shotgun (WGS) entry which is preliminary data.</text>
</comment>
<keyword evidence="3" id="KW-1185">Reference proteome</keyword>